<keyword evidence="3 8" id="KW-0028">Amino-acid biosynthesis</keyword>
<dbReference type="Proteomes" id="UP000178859">
    <property type="component" value="Unassembled WGS sequence"/>
</dbReference>
<keyword evidence="4 8" id="KW-0547">Nucleotide-binding</keyword>
<evidence type="ECO:0000313" key="9">
    <source>
        <dbReference type="EMBL" id="OGE64550.1"/>
    </source>
</evidence>
<dbReference type="HAMAP" id="MF_01020">
    <property type="entry name" value="HisE"/>
    <property type="match status" value="1"/>
</dbReference>
<dbReference type="FunFam" id="1.10.287.1080:FF:000002">
    <property type="entry name" value="Histidine biosynthesis bifunctional protein HisIE"/>
    <property type="match status" value="1"/>
</dbReference>
<evidence type="ECO:0000256" key="7">
    <source>
        <dbReference type="ARBA" id="ARBA00023102"/>
    </source>
</evidence>
<dbReference type="GO" id="GO:0004636">
    <property type="term" value="F:phosphoribosyl-ATP diphosphatase activity"/>
    <property type="evidence" value="ECO:0007669"/>
    <property type="project" value="UniProtKB-UniRule"/>
</dbReference>
<dbReference type="InterPro" id="IPR021130">
    <property type="entry name" value="PRib-ATP_PPHydrolase-like"/>
</dbReference>
<dbReference type="GO" id="GO:0005737">
    <property type="term" value="C:cytoplasm"/>
    <property type="evidence" value="ECO:0007669"/>
    <property type="project" value="UniProtKB-SubCell"/>
</dbReference>
<dbReference type="NCBIfam" id="TIGR03188">
    <property type="entry name" value="histidine_hisI"/>
    <property type="match status" value="1"/>
</dbReference>
<dbReference type="PANTHER" id="PTHR42945:SF1">
    <property type="entry name" value="HISTIDINE BIOSYNTHESIS BIFUNCTIONAL PROTEIN HIS7"/>
    <property type="match status" value="1"/>
</dbReference>
<evidence type="ECO:0000256" key="4">
    <source>
        <dbReference type="ARBA" id="ARBA00022741"/>
    </source>
</evidence>
<evidence type="ECO:0000256" key="1">
    <source>
        <dbReference type="ARBA" id="ARBA00001460"/>
    </source>
</evidence>
<comment type="subcellular location">
    <subcellularLocation>
        <location evidence="8">Cytoplasm</location>
    </subcellularLocation>
</comment>
<keyword evidence="6 8" id="KW-0067">ATP-binding</keyword>
<dbReference type="SUPFAM" id="SSF101386">
    <property type="entry name" value="all-alpha NTP pyrophosphatases"/>
    <property type="match status" value="1"/>
</dbReference>
<name>A0A1F5MH03_9BACT</name>
<dbReference type="GO" id="GO:0000105">
    <property type="term" value="P:L-histidine biosynthetic process"/>
    <property type="evidence" value="ECO:0007669"/>
    <property type="project" value="UniProtKB-UniRule"/>
</dbReference>
<protein>
    <recommendedName>
        <fullName evidence="8">Phosphoribosyl-ATP pyrophosphatase</fullName>
        <shortName evidence="8">PRA-PH</shortName>
        <ecNumber evidence="8">3.6.1.31</ecNumber>
    </recommendedName>
</protein>
<dbReference type="Pfam" id="PF01503">
    <property type="entry name" value="PRA-PH"/>
    <property type="match status" value="1"/>
</dbReference>
<evidence type="ECO:0000256" key="6">
    <source>
        <dbReference type="ARBA" id="ARBA00022840"/>
    </source>
</evidence>
<evidence type="ECO:0000256" key="8">
    <source>
        <dbReference type="HAMAP-Rule" id="MF_01020"/>
    </source>
</evidence>
<organism evidence="9 10">
    <name type="scientific">Candidatus Daviesbacteria bacterium RIFCSPLOWO2_02_FULL_36_7</name>
    <dbReference type="NCBI Taxonomy" id="1797792"/>
    <lineage>
        <taxon>Bacteria</taxon>
        <taxon>Candidatus Daviesiibacteriota</taxon>
    </lineage>
</organism>
<proteinExistence type="inferred from homology"/>
<dbReference type="GO" id="GO:0005524">
    <property type="term" value="F:ATP binding"/>
    <property type="evidence" value="ECO:0007669"/>
    <property type="project" value="UniProtKB-KW"/>
</dbReference>
<dbReference type="UniPathway" id="UPA00031">
    <property type="reaction ID" value="UER00007"/>
</dbReference>
<dbReference type="PANTHER" id="PTHR42945">
    <property type="entry name" value="HISTIDINE BIOSYNTHESIS BIFUNCTIONAL PROTEIN"/>
    <property type="match status" value="1"/>
</dbReference>
<comment type="catalytic activity">
    <reaction evidence="1 8">
        <text>1-(5-phospho-beta-D-ribosyl)-ATP + H2O = 1-(5-phospho-beta-D-ribosyl)-5'-AMP + diphosphate + H(+)</text>
        <dbReference type="Rhea" id="RHEA:22828"/>
        <dbReference type="ChEBI" id="CHEBI:15377"/>
        <dbReference type="ChEBI" id="CHEBI:15378"/>
        <dbReference type="ChEBI" id="CHEBI:33019"/>
        <dbReference type="ChEBI" id="CHEBI:59457"/>
        <dbReference type="ChEBI" id="CHEBI:73183"/>
        <dbReference type="EC" id="3.6.1.31"/>
    </reaction>
</comment>
<evidence type="ECO:0000313" key="10">
    <source>
        <dbReference type="Proteomes" id="UP000178859"/>
    </source>
</evidence>
<comment type="similarity">
    <text evidence="8">Belongs to the PRA-PH family.</text>
</comment>
<evidence type="ECO:0000256" key="5">
    <source>
        <dbReference type="ARBA" id="ARBA00022801"/>
    </source>
</evidence>
<dbReference type="InterPro" id="IPR008179">
    <property type="entry name" value="HisE"/>
</dbReference>
<gene>
    <name evidence="8" type="primary">hisE</name>
    <name evidence="9" type="ORF">A3I48_03490</name>
</gene>
<dbReference type="EMBL" id="MFDT01000056">
    <property type="protein sequence ID" value="OGE64550.1"/>
    <property type="molecule type" value="Genomic_DNA"/>
</dbReference>
<dbReference type="CDD" id="cd11534">
    <property type="entry name" value="NTP-PPase_HisIE_like"/>
    <property type="match status" value="1"/>
</dbReference>
<accession>A0A1F5MH03</accession>
<dbReference type="EC" id="3.6.1.31" evidence="8"/>
<dbReference type="NCBIfam" id="NF001611">
    <property type="entry name" value="PRK00400.1-3"/>
    <property type="match status" value="1"/>
</dbReference>
<comment type="caution">
    <text evidence="9">The sequence shown here is derived from an EMBL/GenBank/DDBJ whole genome shotgun (WGS) entry which is preliminary data.</text>
</comment>
<keyword evidence="7 8" id="KW-0368">Histidine biosynthesis</keyword>
<keyword evidence="5 8" id="KW-0378">Hydrolase</keyword>
<sequence length="97" mass="11135">MTIKKLYKIIEDRKKKMPEDSYVASLFDKGKDKIIQKVGEESTEVIIAAKNEGKDRIISEVADLIFHLLIMLSLFNITPSDILKELGKRRKESQGKK</sequence>
<dbReference type="AlphaFoldDB" id="A0A1F5MH03"/>
<evidence type="ECO:0000256" key="3">
    <source>
        <dbReference type="ARBA" id="ARBA00022605"/>
    </source>
</evidence>
<keyword evidence="8" id="KW-0963">Cytoplasm</keyword>
<dbReference type="Gene3D" id="1.10.287.1080">
    <property type="entry name" value="MazG-like"/>
    <property type="match status" value="1"/>
</dbReference>
<comment type="pathway">
    <text evidence="2 8">Amino-acid biosynthesis; L-histidine biosynthesis; L-histidine from 5-phospho-alpha-D-ribose 1-diphosphate: step 2/9.</text>
</comment>
<evidence type="ECO:0000256" key="2">
    <source>
        <dbReference type="ARBA" id="ARBA00005204"/>
    </source>
</evidence>
<reference evidence="9 10" key="1">
    <citation type="journal article" date="2016" name="Nat. Commun.">
        <title>Thousands of microbial genomes shed light on interconnected biogeochemical processes in an aquifer system.</title>
        <authorList>
            <person name="Anantharaman K."/>
            <person name="Brown C.T."/>
            <person name="Hug L.A."/>
            <person name="Sharon I."/>
            <person name="Castelle C.J."/>
            <person name="Probst A.J."/>
            <person name="Thomas B.C."/>
            <person name="Singh A."/>
            <person name="Wilkins M.J."/>
            <person name="Karaoz U."/>
            <person name="Brodie E.L."/>
            <person name="Williams K.H."/>
            <person name="Hubbard S.S."/>
            <person name="Banfield J.F."/>
        </authorList>
    </citation>
    <scope>NUCLEOTIDE SEQUENCE [LARGE SCALE GENOMIC DNA]</scope>
</reference>